<dbReference type="EMBL" id="CP015607">
    <property type="protein sequence ID" value="APT47961.1"/>
    <property type="molecule type" value="Genomic_DNA"/>
</dbReference>
<evidence type="ECO:0000313" key="2">
    <source>
        <dbReference type="Proteomes" id="UP000185426"/>
    </source>
</evidence>
<sequence>MVKFLLKMYVLKCFLCKSAIHPTQRVSKETACFNVIAHVLKHFSVYFVFSPFEKVLNTLFHLAKDIK</sequence>
<dbReference type="KEGG" id="bsaf:BSL056_12350"/>
<dbReference type="Proteomes" id="UP000185426">
    <property type="component" value="Chromosome"/>
</dbReference>
<reference evidence="1 2" key="1">
    <citation type="submission" date="2016-05" db="EMBL/GenBank/DDBJ databases">
        <title>Complete Genome and Methylome Analysis of Psychrotrophic Bacterial Isolates from Antarctic Lake Untersee.</title>
        <authorList>
            <person name="Fomenkov A."/>
            <person name="Akimov V.N."/>
            <person name="Vasilyeva L.V."/>
            <person name="Andersen D."/>
            <person name="Vincze T."/>
            <person name="Roberts R.J."/>
        </authorList>
    </citation>
    <scope>NUCLEOTIDE SEQUENCE [LARGE SCALE GENOMIC DNA]</scope>
    <source>
        <strain evidence="1 2">U14-5</strain>
    </source>
</reference>
<protein>
    <submittedName>
        <fullName evidence="1">Uncharacterized protein</fullName>
    </submittedName>
</protein>
<evidence type="ECO:0000313" key="1">
    <source>
        <dbReference type="EMBL" id="APT47961.1"/>
    </source>
</evidence>
<name>A0A0M2EK92_BACIA</name>
<organism evidence="1 2">
    <name type="scientific">Bacillus safensis</name>
    <dbReference type="NCBI Taxonomy" id="561879"/>
    <lineage>
        <taxon>Bacteria</taxon>
        <taxon>Bacillati</taxon>
        <taxon>Bacillota</taxon>
        <taxon>Bacilli</taxon>
        <taxon>Bacillales</taxon>
        <taxon>Bacillaceae</taxon>
        <taxon>Bacillus</taxon>
    </lineage>
</organism>
<accession>A0A0M2EK92</accession>
<gene>
    <name evidence="1" type="ORF">BSA145_20065</name>
</gene>
<dbReference type="AlphaFoldDB" id="A0A0M2EK92"/>
<proteinExistence type="predicted"/>